<evidence type="ECO:0000256" key="1">
    <source>
        <dbReference type="ARBA" id="ARBA00004761"/>
    </source>
</evidence>
<keyword evidence="6 10" id="KW-0418">Kinase</keyword>
<proteinExistence type="inferred from homology"/>
<evidence type="ECO:0000256" key="3">
    <source>
        <dbReference type="ARBA" id="ARBA00012054"/>
    </source>
</evidence>
<evidence type="ECO:0000256" key="2">
    <source>
        <dbReference type="ARBA" id="ARBA00008420"/>
    </source>
</evidence>
<dbReference type="EC" id="2.7.1.12" evidence="3 10"/>
<comment type="pathway">
    <text evidence="1">Carbohydrate acid metabolism.</text>
</comment>
<keyword evidence="8" id="KW-0311">Gluconate utilization</keyword>
<evidence type="ECO:0000256" key="9">
    <source>
        <dbReference type="ARBA" id="ARBA00048090"/>
    </source>
</evidence>
<dbReference type="AlphaFoldDB" id="A0A0S4KTA1"/>
<keyword evidence="12" id="KW-1185">Reference proteome</keyword>
<dbReference type="GO" id="GO:0005524">
    <property type="term" value="F:ATP binding"/>
    <property type="evidence" value="ECO:0007669"/>
    <property type="project" value="UniProtKB-KW"/>
</dbReference>
<evidence type="ECO:0000256" key="8">
    <source>
        <dbReference type="ARBA" id="ARBA00023064"/>
    </source>
</evidence>
<accession>A0A0S4KTA1</accession>
<dbReference type="EMBL" id="LN885086">
    <property type="protein sequence ID" value="CUQ65638.1"/>
    <property type="molecule type" value="Genomic_DNA"/>
</dbReference>
<dbReference type="PANTHER" id="PTHR43442">
    <property type="entry name" value="GLUCONOKINASE-RELATED"/>
    <property type="match status" value="1"/>
</dbReference>
<keyword evidence="5 10" id="KW-0547">Nucleotide-binding</keyword>
<gene>
    <name evidence="11" type="primary">gntK</name>
    <name evidence="11" type="ORF">NITINOP_0663</name>
</gene>
<dbReference type="PANTHER" id="PTHR43442:SF3">
    <property type="entry name" value="GLUCONOKINASE-RELATED"/>
    <property type="match status" value="1"/>
</dbReference>
<evidence type="ECO:0000313" key="11">
    <source>
        <dbReference type="EMBL" id="CUQ65638.1"/>
    </source>
</evidence>
<dbReference type="STRING" id="1715989.NITINOP_0663"/>
<protein>
    <recommendedName>
        <fullName evidence="3 10">Gluconokinase</fullName>
        <ecNumber evidence="3 10">2.7.1.12</ecNumber>
    </recommendedName>
</protein>
<evidence type="ECO:0000256" key="4">
    <source>
        <dbReference type="ARBA" id="ARBA00022679"/>
    </source>
</evidence>
<evidence type="ECO:0000313" key="12">
    <source>
        <dbReference type="Proteomes" id="UP000066284"/>
    </source>
</evidence>
<organism evidence="11 12">
    <name type="scientific">Candidatus Nitrospira inopinata</name>
    <dbReference type="NCBI Taxonomy" id="1715989"/>
    <lineage>
        <taxon>Bacteria</taxon>
        <taxon>Pseudomonadati</taxon>
        <taxon>Nitrospirota</taxon>
        <taxon>Nitrospiria</taxon>
        <taxon>Nitrospirales</taxon>
        <taxon>Nitrospiraceae</taxon>
        <taxon>Nitrospira</taxon>
    </lineage>
</organism>
<evidence type="ECO:0000256" key="5">
    <source>
        <dbReference type="ARBA" id="ARBA00022741"/>
    </source>
</evidence>
<evidence type="ECO:0000256" key="6">
    <source>
        <dbReference type="ARBA" id="ARBA00022777"/>
    </source>
</evidence>
<dbReference type="InterPro" id="IPR006001">
    <property type="entry name" value="Therm_gnt_kin"/>
</dbReference>
<dbReference type="RefSeq" id="WP_197549182.1">
    <property type="nucleotide sequence ID" value="NZ_LN885086.1"/>
</dbReference>
<reference evidence="12" key="1">
    <citation type="submission" date="2015-09" db="EMBL/GenBank/DDBJ databases">
        <authorList>
            <person name="Daims H."/>
        </authorList>
    </citation>
    <scope>NUCLEOTIDE SEQUENCE [LARGE SCALE GENOMIC DNA]</scope>
</reference>
<dbReference type="SUPFAM" id="SSF52540">
    <property type="entry name" value="P-loop containing nucleoside triphosphate hydrolases"/>
    <property type="match status" value="1"/>
</dbReference>
<evidence type="ECO:0000256" key="7">
    <source>
        <dbReference type="ARBA" id="ARBA00022840"/>
    </source>
</evidence>
<keyword evidence="7 10" id="KW-0067">ATP-binding</keyword>
<evidence type="ECO:0000256" key="10">
    <source>
        <dbReference type="RuleBase" id="RU363066"/>
    </source>
</evidence>
<sequence length="183" mass="20461">MKSEGSPLVILIMGVSGSGKTTIGRLLAEQIGWHFADADDFHSADNRDKLARGIPLTDEDRRPWLEDLRSAIASWVAQGRPTVLACSALKTAYRSYLVQGCEHEVRLVYLKGDRDLIARRLADRTDHFMHKDLLASQFETLEEPGDALTVAIDESPDRIVASIRSHPDLTLVCEEEERYDKTG</sequence>
<dbReference type="Pfam" id="PF13671">
    <property type="entry name" value="AAA_33"/>
    <property type="match status" value="1"/>
</dbReference>
<dbReference type="Proteomes" id="UP000066284">
    <property type="component" value="Chromosome 1"/>
</dbReference>
<name>A0A0S4KTA1_9BACT</name>
<dbReference type="GO" id="GO:0005737">
    <property type="term" value="C:cytoplasm"/>
    <property type="evidence" value="ECO:0007669"/>
    <property type="project" value="TreeGrafter"/>
</dbReference>
<dbReference type="KEGG" id="nio:NITINOP_0663"/>
<dbReference type="Gene3D" id="3.40.50.300">
    <property type="entry name" value="P-loop containing nucleotide triphosphate hydrolases"/>
    <property type="match status" value="1"/>
</dbReference>
<dbReference type="GO" id="GO:0019521">
    <property type="term" value="P:D-gluconate metabolic process"/>
    <property type="evidence" value="ECO:0007669"/>
    <property type="project" value="UniProtKB-KW"/>
</dbReference>
<dbReference type="GO" id="GO:0046316">
    <property type="term" value="F:gluconokinase activity"/>
    <property type="evidence" value="ECO:0007669"/>
    <property type="project" value="UniProtKB-EC"/>
</dbReference>
<comment type="similarity">
    <text evidence="2 10">Belongs to the gluconokinase GntK/GntV family.</text>
</comment>
<dbReference type="InterPro" id="IPR027417">
    <property type="entry name" value="P-loop_NTPase"/>
</dbReference>
<keyword evidence="4 10" id="KW-0808">Transferase</keyword>
<dbReference type="FunFam" id="3.40.50.300:FF:000522">
    <property type="entry name" value="Gluconokinase"/>
    <property type="match status" value="1"/>
</dbReference>
<dbReference type="CDD" id="cd02021">
    <property type="entry name" value="GntK"/>
    <property type="match status" value="1"/>
</dbReference>
<dbReference type="NCBIfam" id="TIGR01313">
    <property type="entry name" value="therm_gnt_kin"/>
    <property type="match status" value="1"/>
</dbReference>
<comment type="catalytic activity">
    <reaction evidence="9 10">
        <text>D-gluconate + ATP = 6-phospho-D-gluconate + ADP + H(+)</text>
        <dbReference type="Rhea" id="RHEA:19433"/>
        <dbReference type="ChEBI" id="CHEBI:15378"/>
        <dbReference type="ChEBI" id="CHEBI:18391"/>
        <dbReference type="ChEBI" id="CHEBI:30616"/>
        <dbReference type="ChEBI" id="CHEBI:58759"/>
        <dbReference type="ChEBI" id="CHEBI:456216"/>
        <dbReference type="EC" id="2.7.1.12"/>
    </reaction>
</comment>